<proteinExistence type="predicted"/>
<evidence type="ECO:0000313" key="1">
    <source>
        <dbReference type="EMBL" id="KAH8010309.1"/>
    </source>
</evidence>
<dbReference type="EMBL" id="CM037624">
    <property type="protein sequence ID" value="KAH8010309.1"/>
    <property type="molecule type" value="Genomic_DNA"/>
</dbReference>
<evidence type="ECO:0000313" key="2">
    <source>
        <dbReference type="Proteomes" id="UP000827872"/>
    </source>
</evidence>
<reference evidence="1" key="1">
    <citation type="submission" date="2021-08" db="EMBL/GenBank/DDBJ databases">
        <title>The first chromosome-level gecko genome reveals the dynamic sex chromosomes of Neotropical dwarf geckos (Sphaerodactylidae: Sphaerodactylus).</title>
        <authorList>
            <person name="Pinto B.J."/>
            <person name="Keating S.E."/>
            <person name="Gamble T."/>
        </authorList>
    </citation>
    <scope>NUCLEOTIDE SEQUENCE</scope>
    <source>
        <strain evidence="1">TG3544</strain>
    </source>
</reference>
<comment type="caution">
    <text evidence="1">The sequence shown here is derived from an EMBL/GenBank/DDBJ whole genome shotgun (WGS) entry which is preliminary data.</text>
</comment>
<accession>A0ACB8FTN8</accession>
<keyword evidence="2" id="KW-1185">Reference proteome</keyword>
<sequence>MDPPGVGPSCEEDVLGWLGLQDNPYLHSLQVQQAVLDWAKHEWQDAREALIDECVRQWLQLREEYDKEHEALYQQLQKDREQQECKVLHASEQSKQELLREVQQLHALKLQQSKNSAAHSTELIQIQCAALEKERPKLLRKERDLVVNEAHECAAAADLQYELTAQAAEMWLERQRVVASQLQGQSDMSHPQPVDDRPTRAPPRRHIQPAPAQHTAPLPPGPQGRGFTHPRIPAPFDDMKRQTAESIFRDCKFRDLMFEGVLYINRFP</sequence>
<dbReference type="Proteomes" id="UP000827872">
    <property type="component" value="Linkage Group LG11"/>
</dbReference>
<gene>
    <name evidence="1" type="ORF">K3G42_001649</name>
</gene>
<organism evidence="1 2">
    <name type="scientific">Sphaerodactylus townsendi</name>
    <dbReference type="NCBI Taxonomy" id="933632"/>
    <lineage>
        <taxon>Eukaryota</taxon>
        <taxon>Metazoa</taxon>
        <taxon>Chordata</taxon>
        <taxon>Craniata</taxon>
        <taxon>Vertebrata</taxon>
        <taxon>Euteleostomi</taxon>
        <taxon>Lepidosauria</taxon>
        <taxon>Squamata</taxon>
        <taxon>Bifurcata</taxon>
        <taxon>Gekkota</taxon>
        <taxon>Sphaerodactylidae</taxon>
        <taxon>Sphaerodactylus</taxon>
    </lineage>
</organism>
<name>A0ACB8FTN8_9SAUR</name>
<protein>
    <submittedName>
        <fullName evidence="1">Uncharacterized protein</fullName>
    </submittedName>
</protein>